<protein>
    <recommendedName>
        <fullName evidence="11">AI-2E family transporter</fullName>
    </recommendedName>
</protein>
<name>A0A1F6ERJ0_9BACT</name>
<evidence type="ECO:0000256" key="7">
    <source>
        <dbReference type="ARBA" id="ARBA00023136"/>
    </source>
</evidence>
<evidence type="ECO:0008006" key="11">
    <source>
        <dbReference type="Google" id="ProtNLM"/>
    </source>
</evidence>
<dbReference type="PANTHER" id="PTHR21716">
    <property type="entry name" value="TRANSMEMBRANE PROTEIN"/>
    <property type="match status" value="1"/>
</dbReference>
<evidence type="ECO:0000313" key="9">
    <source>
        <dbReference type="EMBL" id="OGG76072.1"/>
    </source>
</evidence>
<feature type="transmembrane region" description="Helical" evidence="8">
    <location>
        <begin position="146"/>
        <end position="172"/>
    </location>
</feature>
<evidence type="ECO:0000256" key="5">
    <source>
        <dbReference type="ARBA" id="ARBA00022692"/>
    </source>
</evidence>
<feature type="transmembrane region" description="Helical" evidence="8">
    <location>
        <begin position="230"/>
        <end position="247"/>
    </location>
</feature>
<reference evidence="9 10" key="1">
    <citation type="journal article" date="2016" name="Nat. Commun.">
        <title>Thousands of microbial genomes shed light on interconnected biogeochemical processes in an aquifer system.</title>
        <authorList>
            <person name="Anantharaman K."/>
            <person name="Brown C.T."/>
            <person name="Hug L.A."/>
            <person name="Sharon I."/>
            <person name="Castelle C.J."/>
            <person name="Probst A.J."/>
            <person name="Thomas B.C."/>
            <person name="Singh A."/>
            <person name="Wilkins M.J."/>
            <person name="Karaoz U."/>
            <person name="Brodie E.L."/>
            <person name="Williams K.H."/>
            <person name="Hubbard S.S."/>
            <person name="Banfield J.F."/>
        </authorList>
    </citation>
    <scope>NUCLEOTIDE SEQUENCE [LARGE SCALE GENOMIC DNA]</scope>
</reference>
<comment type="caution">
    <text evidence="9">The sequence shown here is derived from an EMBL/GenBank/DDBJ whole genome shotgun (WGS) entry which is preliminary data.</text>
</comment>
<evidence type="ECO:0000256" key="4">
    <source>
        <dbReference type="ARBA" id="ARBA00022475"/>
    </source>
</evidence>
<dbReference type="Proteomes" id="UP000178587">
    <property type="component" value="Unassembled WGS sequence"/>
</dbReference>
<keyword evidence="4" id="KW-1003">Cell membrane</keyword>
<feature type="transmembrane region" description="Helical" evidence="8">
    <location>
        <begin position="204"/>
        <end position="224"/>
    </location>
</feature>
<dbReference type="AlphaFoldDB" id="A0A1F6ERJ0"/>
<comment type="similarity">
    <text evidence="2">Belongs to the autoinducer-2 exporter (AI-2E) (TC 2.A.86) family.</text>
</comment>
<feature type="transmembrane region" description="Helical" evidence="8">
    <location>
        <begin position="302"/>
        <end position="324"/>
    </location>
</feature>
<evidence type="ECO:0000256" key="6">
    <source>
        <dbReference type="ARBA" id="ARBA00022989"/>
    </source>
</evidence>
<keyword evidence="7 8" id="KW-0472">Membrane</keyword>
<keyword evidence="6 8" id="KW-1133">Transmembrane helix</keyword>
<proteinExistence type="inferred from homology"/>
<feature type="transmembrane region" description="Helical" evidence="8">
    <location>
        <begin position="33"/>
        <end position="51"/>
    </location>
</feature>
<keyword evidence="3" id="KW-0813">Transport</keyword>
<comment type="subcellular location">
    <subcellularLocation>
        <location evidence="1">Cell membrane</location>
        <topology evidence="1">Multi-pass membrane protein</topology>
    </subcellularLocation>
</comment>
<dbReference type="InterPro" id="IPR002549">
    <property type="entry name" value="AI-2E-like"/>
</dbReference>
<gene>
    <name evidence="9" type="ORF">A3A34_00530</name>
</gene>
<dbReference type="GO" id="GO:0005886">
    <property type="term" value="C:plasma membrane"/>
    <property type="evidence" value="ECO:0007669"/>
    <property type="project" value="UniProtKB-SubCell"/>
</dbReference>
<evidence type="ECO:0000256" key="1">
    <source>
        <dbReference type="ARBA" id="ARBA00004651"/>
    </source>
</evidence>
<feature type="transmembrane region" description="Helical" evidence="8">
    <location>
        <begin position="7"/>
        <end position="27"/>
    </location>
</feature>
<sequence>MNQNLNISITTGTVLRVLLLLGGAWLLYHLRDLVLVVLTAVVIASAIEPAIRMLMRYRIPRILGVVLIYLFLVAAVVGIFSSFVPSVLEDVSKFTASLPTYLEMFNGIVAFDEYTRALGYTTSALSPGEIITQLREGLNLGISGDALTAVSGVFGGVVSFVLIIVFSFYFAVVETGVDDFLRIIVPSNYRSYVLDLWRRSQKKIGLWMQGQILLAVIIGVLVYLGLTVLGIPHALLLAVLAALFELIPVFGPILASVPAILIGFVDGGLTLGLLVIAFYVIIQQFENHLIYPLVVTKVVGVPPLLVILALIIGAKLAGFLGILLSVPMAAAIQEFVTDIQNRRVGLPKPGESSEQS</sequence>
<dbReference type="Pfam" id="PF01594">
    <property type="entry name" value="AI-2E_transport"/>
    <property type="match status" value="1"/>
</dbReference>
<evidence type="ECO:0000256" key="2">
    <source>
        <dbReference type="ARBA" id="ARBA00009773"/>
    </source>
</evidence>
<accession>A0A1F6ERJ0</accession>
<evidence type="ECO:0000256" key="3">
    <source>
        <dbReference type="ARBA" id="ARBA00022448"/>
    </source>
</evidence>
<organism evidence="9 10">
    <name type="scientific">Candidatus Kaiserbacteria bacterium RIFCSPLOWO2_01_FULL_50_24</name>
    <dbReference type="NCBI Taxonomy" id="1798507"/>
    <lineage>
        <taxon>Bacteria</taxon>
        <taxon>Candidatus Kaiseribacteriota</taxon>
    </lineage>
</organism>
<dbReference type="GO" id="GO:0055085">
    <property type="term" value="P:transmembrane transport"/>
    <property type="evidence" value="ECO:0007669"/>
    <property type="project" value="TreeGrafter"/>
</dbReference>
<dbReference type="STRING" id="1798507.A3A34_00530"/>
<feature type="transmembrane region" description="Helical" evidence="8">
    <location>
        <begin position="63"/>
        <end position="84"/>
    </location>
</feature>
<feature type="transmembrane region" description="Helical" evidence="8">
    <location>
        <begin position="259"/>
        <end position="282"/>
    </location>
</feature>
<keyword evidence="5 8" id="KW-0812">Transmembrane</keyword>
<evidence type="ECO:0000313" key="10">
    <source>
        <dbReference type="Proteomes" id="UP000178587"/>
    </source>
</evidence>
<dbReference type="EMBL" id="MFLU01000004">
    <property type="protein sequence ID" value="OGG76072.1"/>
    <property type="molecule type" value="Genomic_DNA"/>
</dbReference>
<dbReference type="PANTHER" id="PTHR21716:SF53">
    <property type="entry name" value="PERMEASE PERM-RELATED"/>
    <property type="match status" value="1"/>
</dbReference>
<evidence type="ECO:0000256" key="8">
    <source>
        <dbReference type="SAM" id="Phobius"/>
    </source>
</evidence>